<dbReference type="OrthoDB" id="5722175at2"/>
<feature type="domain" description="HTH araC/xylS-type" evidence="4">
    <location>
        <begin position="231"/>
        <end position="329"/>
    </location>
</feature>
<evidence type="ECO:0000259" key="4">
    <source>
        <dbReference type="PROSITE" id="PS01124"/>
    </source>
</evidence>
<dbReference type="Pfam" id="PF12833">
    <property type="entry name" value="HTH_18"/>
    <property type="match status" value="1"/>
</dbReference>
<organism evidence="5 6">
    <name type="scientific">Oleiphilus messinensis</name>
    <dbReference type="NCBI Taxonomy" id="141451"/>
    <lineage>
        <taxon>Bacteria</taxon>
        <taxon>Pseudomonadati</taxon>
        <taxon>Pseudomonadota</taxon>
        <taxon>Gammaproteobacteria</taxon>
        <taxon>Oceanospirillales</taxon>
        <taxon>Oleiphilaceae</taxon>
        <taxon>Oleiphilus</taxon>
    </lineage>
</organism>
<evidence type="ECO:0000313" key="5">
    <source>
        <dbReference type="EMBL" id="ARU57924.1"/>
    </source>
</evidence>
<keyword evidence="3" id="KW-0804">Transcription</keyword>
<reference evidence="5 6" key="1">
    <citation type="submission" date="2017-05" db="EMBL/GenBank/DDBJ databases">
        <title>Genomic insights into alkan degradation activity of Oleiphilus messinensis.</title>
        <authorList>
            <person name="Kozyavkin S.A."/>
            <person name="Slesarev A.I."/>
            <person name="Golyshin P.N."/>
            <person name="Korzhenkov A."/>
            <person name="Golyshina O.N."/>
            <person name="Toshchakov S.V."/>
        </authorList>
    </citation>
    <scope>NUCLEOTIDE SEQUENCE [LARGE SCALE GENOMIC DNA]</scope>
    <source>
        <strain evidence="5 6">ME102</strain>
    </source>
</reference>
<dbReference type="KEGG" id="ome:OLMES_3904"/>
<keyword evidence="6" id="KW-1185">Reference proteome</keyword>
<protein>
    <submittedName>
        <fullName evidence="5">AraC family transcriptional regulator</fullName>
    </submittedName>
</protein>
<dbReference type="PROSITE" id="PS00041">
    <property type="entry name" value="HTH_ARAC_FAMILY_1"/>
    <property type="match status" value="1"/>
</dbReference>
<evidence type="ECO:0000256" key="2">
    <source>
        <dbReference type="ARBA" id="ARBA00023125"/>
    </source>
</evidence>
<dbReference type="Gene3D" id="1.10.10.60">
    <property type="entry name" value="Homeodomain-like"/>
    <property type="match status" value="1"/>
</dbReference>
<dbReference type="PROSITE" id="PS01124">
    <property type="entry name" value="HTH_ARAC_FAMILY_2"/>
    <property type="match status" value="1"/>
</dbReference>
<dbReference type="InterPro" id="IPR009057">
    <property type="entry name" value="Homeodomain-like_sf"/>
</dbReference>
<dbReference type="Proteomes" id="UP000196027">
    <property type="component" value="Chromosome"/>
</dbReference>
<dbReference type="RefSeq" id="WP_087462767.1">
    <property type="nucleotide sequence ID" value="NZ_CP021425.1"/>
</dbReference>
<dbReference type="InterPro" id="IPR018060">
    <property type="entry name" value="HTH_AraC"/>
</dbReference>
<sequence>MLNHLFITPDAARFIAAFIQQQGIQFDALPKLMEQSESGKPLSFEQWWSLLDRLNQQLNIPALGVEIGKHATVEYFGCLGYLFKTSQTMAQAMGCFERFQRLLYDGNKAHLVIEGETTRLVWDAYFGYSSQLSDELLLASLLTVGRSLLQRSDLLPVRVDFTQTVQPRDVQRYLDFFQCEVLFDQPNLAIVFPSTYFALPIPGCDENLHQLLDNQARTLLQAAPDATQLASRILSVLVRCLQAGEPTADAVSRELNMSTRSLHRKLAEEGIVFRELLRDTRLTLARQYLADLSLSLPEIALMLGFSEQSAFSRAFKQWQQQSPNQYRRSLGKAGHAISSGKSVL</sequence>
<dbReference type="InterPro" id="IPR020449">
    <property type="entry name" value="Tscrpt_reg_AraC-type_HTH"/>
</dbReference>
<dbReference type="GO" id="GO:0005829">
    <property type="term" value="C:cytosol"/>
    <property type="evidence" value="ECO:0007669"/>
    <property type="project" value="TreeGrafter"/>
</dbReference>
<dbReference type="AlphaFoldDB" id="A0A1Y0IEY5"/>
<dbReference type="GO" id="GO:0000976">
    <property type="term" value="F:transcription cis-regulatory region binding"/>
    <property type="evidence" value="ECO:0007669"/>
    <property type="project" value="TreeGrafter"/>
</dbReference>
<keyword evidence="2" id="KW-0238">DNA-binding</keyword>
<dbReference type="InterPro" id="IPR018062">
    <property type="entry name" value="HTH_AraC-typ_CS"/>
</dbReference>
<proteinExistence type="predicted"/>
<evidence type="ECO:0000256" key="1">
    <source>
        <dbReference type="ARBA" id="ARBA00023015"/>
    </source>
</evidence>
<gene>
    <name evidence="5" type="ORF">OLMES_3904</name>
</gene>
<dbReference type="PANTHER" id="PTHR47894:SF1">
    <property type="entry name" value="HTH-TYPE TRANSCRIPTIONAL REGULATOR VQSM"/>
    <property type="match status" value="1"/>
</dbReference>
<evidence type="ECO:0000256" key="3">
    <source>
        <dbReference type="ARBA" id="ARBA00023163"/>
    </source>
</evidence>
<name>A0A1Y0IEY5_9GAMM</name>
<dbReference type="PRINTS" id="PR00032">
    <property type="entry name" value="HTHARAC"/>
</dbReference>
<evidence type="ECO:0000313" key="6">
    <source>
        <dbReference type="Proteomes" id="UP000196027"/>
    </source>
</evidence>
<dbReference type="GO" id="GO:0003700">
    <property type="term" value="F:DNA-binding transcription factor activity"/>
    <property type="evidence" value="ECO:0007669"/>
    <property type="project" value="InterPro"/>
</dbReference>
<dbReference type="EMBL" id="CP021425">
    <property type="protein sequence ID" value="ARU57924.1"/>
    <property type="molecule type" value="Genomic_DNA"/>
</dbReference>
<dbReference type="Pfam" id="PF12625">
    <property type="entry name" value="Arabinose_bd"/>
    <property type="match status" value="1"/>
</dbReference>
<dbReference type="SMART" id="SM00342">
    <property type="entry name" value="HTH_ARAC"/>
    <property type="match status" value="1"/>
</dbReference>
<accession>A0A1Y0IEY5</accession>
<keyword evidence="1" id="KW-0805">Transcription regulation</keyword>
<dbReference type="InterPro" id="IPR032687">
    <property type="entry name" value="AraC-type_N"/>
</dbReference>
<dbReference type="SUPFAM" id="SSF46689">
    <property type="entry name" value="Homeodomain-like"/>
    <property type="match status" value="1"/>
</dbReference>
<dbReference type="PANTHER" id="PTHR47894">
    <property type="entry name" value="HTH-TYPE TRANSCRIPTIONAL REGULATOR GADX"/>
    <property type="match status" value="1"/>
</dbReference>